<protein>
    <submittedName>
        <fullName evidence="2">Uncharacterized protein</fullName>
    </submittedName>
</protein>
<dbReference type="InParanoid" id="A0A1X7U0M3"/>
<organism evidence="2">
    <name type="scientific">Amphimedon queenslandica</name>
    <name type="common">Sponge</name>
    <dbReference type="NCBI Taxonomy" id="400682"/>
    <lineage>
        <taxon>Eukaryota</taxon>
        <taxon>Metazoa</taxon>
        <taxon>Porifera</taxon>
        <taxon>Demospongiae</taxon>
        <taxon>Heteroscleromorpha</taxon>
        <taxon>Haplosclerida</taxon>
        <taxon>Niphatidae</taxon>
        <taxon>Amphimedon</taxon>
    </lineage>
</organism>
<accession>A0A1X7U0M3</accession>
<reference evidence="2" key="1">
    <citation type="submission" date="2017-05" db="UniProtKB">
        <authorList>
            <consortium name="EnsemblMetazoa"/>
        </authorList>
    </citation>
    <scope>IDENTIFICATION</scope>
</reference>
<proteinExistence type="predicted"/>
<feature type="region of interest" description="Disordered" evidence="1">
    <location>
        <begin position="81"/>
        <end position="103"/>
    </location>
</feature>
<evidence type="ECO:0000313" key="2">
    <source>
        <dbReference type="EnsemblMetazoa" id="Aqu2.1.21385_001"/>
    </source>
</evidence>
<feature type="compositionally biased region" description="Polar residues" evidence="1">
    <location>
        <begin position="83"/>
        <end position="103"/>
    </location>
</feature>
<evidence type="ECO:0000256" key="1">
    <source>
        <dbReference type="SAM" id="MobiDB-lite"/>
    </source>
</evidence>
<name>A0A1X7U0M3_AMPQE</name>
<sequence length="103" mass="12001">MSLLTCLHTILRDCLNIVMDKDRVWMRVCEMLKRNLFIQGLLLQWQGKVLPSAETFADALYQAWRMEEQAKQLVKMHPFGVGQRNNLTTPSKKSQELNSSSQY</sequence>
<dbReference type="EnsemblMetazoa" id="Aqu2.1.21385_001">
    <property type="protein sequence ID" value="Aqu2.1.21385_001"/>
    <property type="gene ID" value="Aqu2.1.21385"/>
</dbReference>
<dbReference type="AlphaFoldDB" id="A0A1X7U0M3"/>